<feature type="signal peptide" evidence="1">
    <location>
        <begin position="1"/>
        <end position="18"/>
    </location>
</feature>
<name>A0A1F5FGH0_9BACT</name>
<reference evidence="2 3" key="1">
    <citation type="journal article" date="2016" name="Nat. Commun.">
        <title>Thousands of microbial genomes shed light on interconnected biogeochemical processes in an aquifer system.</title>
        <authorList>
            <person name="Anantharaman K."/>
            <person name="Brown C.T."/>
            <person name="Hug L.A."/>
            <person name="Sharon I."/>
            <person name="Castelle C.J."/>
            <person name="Probst A.J."/>
            <person name="Thomas B.C."/>
            <person name="Singh A."/>
            <person name="Wilkins M.J."/>
            <person name="Karaoz U."/>
            <person name="Brodie E.L."/>
            <person name="Williams K.H."/>
            <person name="Hubbard S.S."/>
            <person name="Banfield J.F."/>
        </authorList>
    </citation>
    <scope>NUCLEOTIDE SEQUENCE [LARGE SCALE GENOMIC DNA]</scope>
</reference>
<accession>A0A1F5FGH0</accession>
<dbReference type="AlphaFoldDB" id="A0A1F5FGH0"/>
<dbReference type="Proteomes" id="UP000177187">
    <property type="component" value="Unassembled WGS sequence"/>
</dbReference>
<dbReference type="EMBL" id="MFAF01000026">
    <property type="protein sequence ID" value="OGD78768.1"/>
    <property type="molecule type" value="Genomic_DNA"/>
</dbReference>
<organism evidence="2 3">
    <name type="scientific">Candidatus Coatesbacteria bacterium RBG_13_66_14</name>
    <dbReference type="NCBI Taxonomy" id="1817816"/>
    <lineage>
        <taxon>Bacteria</taxon>
        <taxon>Candidatus Coatesiibacteriota</taxon>
    </lineage>
</organism>
<sequence length="152" mass="16521">MTIILALLTAVVSPAAESADYTEATAAAGLVYAPDPENPDRWYVDFAGSESDWRITVYRTPEHLFLTTLFWVEGEGFGAPMLRWALERNFDLPLVKFALDPTGTRLHLAADLRTPDTSPGAYLEALGSLAATAEREHALARDYAIPPTDGGP</sequence>
<feature type="chain" id="PRO_5009518580" description="YbjN domain-containing protein" evidence="1">
    <location>
        <begin position="19"/>
        <end position="152"/>
    </location>
</feature>
<gene>
    <name evidence="2" type="ORF">A2Y64_06775</name>
</gene>
<proteinExistence type="predicted"/>
<comment type="caution">
    <text evidence="2">The sequence shown here is derived from an EMBL/GenBank/DDBJ whole genome shotgun (WGS) entry which is preliminary data.</text>
</comment>
<evidence type="ECO:0000313" key="2">
    <source>
        <dbReference type="EMBL" id="OGD78768.1"/>
    </source>
</evidence>
<evidence type="ECO:0008006" key="4">
    <source>
        <dbReference type="Google" id="ProtNLM"/>
    </source>
</evidence>
<evidence type="ECO:0000313" key="3">
    <source>
        <dbReference type="Proteomes" id="UP000177187"/>
    </source>
</evidence>
<keyword evidence="1" id="KW-0732">Signal</keyword>
<evidence type="ECO:0000256" key="1">
    <source>
        <dbReference type="SAM" id="SignalP"/>
    </source>
</evidence>
<protein>
    <recommendedName>
        <fullName evidence="4">YbjN domain-containing protein</fullName>
    </recommendedName>
</protein>